<dbReference type="AlphaFoldDB" id="A0A6P6Y086"/>
<dbReference type="RefSeq" id="XP_027198967.1">
    <property type="nucleotide sequence ID" value="XM_027343166.1"/>
</dbReference>
<dbReference type="PANTHER" id="PTHR12630">
    <property type="entry name" value="N-LINKED OLIGOSACCHARIDE PROCESSING"/>
    <property type="match status" value="1"/>
</dbReference>
<proteinExistence type="predicted"/>
<organism evidence="5 6">
    <name type="scientific">Dermatophagoides pteronyssinus</name>
    <name type="common">European house dust mite</name>
    <dbReference type="NCBI Taxonomy" id="6956"/>
    <lineage>
        <taxon>Eukaryota</taxon>
        <taxon>Metazoa</taxon>
        <taxon>Ecdysozoa</taxon>
        <taxon>Arthropoda</taxon>
        <taxon>Chelicerata</taxon>
        <taxon>Arachnida</taxon>
        <taxon>Acari</taxon>
        <taxon>Acariformes</taxon>
        <taxon>Sarcoptiformes</taxon>
        <taxon>Astigmata</taxon>
        <taxon>Psoroptidia</taxon>
        <taxon>Analgoidea</taxon>
        <taxon>Pyroglyphidae</taxon>
        <taxon>Dermatophagoidinae</taxon>
        <taxon>Dermatophagoides</taxon>
    </lineage>
</organism>
<dbReference type="InterPro" id="IPR039794">
    <property type="entry name" value="Gtb1-like"/>
</dbReference>
<reference evidence="6" key="1">
    <citation type="submission" date="2025-08" db="UniProtKB">
        <authorList>
            <consortium name="RefSeq"/>
        </authorList>
    </citation>
    <scope>IDENTIFICATION</scope>
    <source>
        <strain evidence="6">Airmid</strain>
    </source>
</reference>
<dbReference type="SUPFAM" id="SSF50911">
    <property type="entry name" value="Mannose 6-phosphate receptor domain"/>
    <property type="match status" value="1"/>
</dbReference>
<dbReference type="Pfam" id="PF13015">
    <property type="entry name" value="PRKCSH_1"/>
    <property type="match status" value="1"/>
</dbReference>
<evidence type="ECO:0000313" key="5">
    <source>
        <dbReference type="Proteomes" id="UP000515146"/>
    </source>
</evidence>
<protein>
    <submittedName>
        <fullName evidence="6">N-acetylglucosamine-1-phosphotransferase subunit gamma-like</fullName>
    </submittedName>
</protein>
<gene>
    <name evidence="6" type="primary">LOC113793179</name>
</gene>
<dbReference type="Gene3D" id="2.70.130.10">
    <property type="entry name" value="Mannose-6-phosphate receptor binding domain"/>
    <property type="match status" value="1"/>
</dbReference>
<dbReference type="InterPro" id="IPR036607">
    <property type="entry name" value="PRKCSH"/>
</dbReference>
<sequence length="289" mass="34374">MIMWWLKFFIFICLWIMVSYGKETKVKIAHSSIDHFNGHLDFKHINENLLNQRHRSDMNASIRLQPRNFIGPEILNELLDECYLYEDSKYYYRVCMFRNITQHEKSKYYHSFHAILGIWKEWYVTSDHFDFLLYLEGDDCIAGSQRQVVLELECPLADESKDLAWISNVTEIHQCIYAITMKSQLFCDLGNLYSHLDQIGQIEWNLIKSLHSNNQLSQEEYTTYLQSILDNYGLKLLMNGQTFEDIVLVDRQKSREPNDHQKLLDEITSLKKKLEDCQNSLLNKRPIKN</sequence>
<evidence type="ECO:0000259" key="4">
    <source>
        <dbReference type="PROSITE" id="PS51914"/>
    </source>
</evidence>
<feature type="signal peptide" evidence="3">
    <location>
        <begin position="1"/>
        <end position="21"/>
    </location>
</feature>
<keyword evidence="1 3" id="KW-0732">Signal</keyword>
<dbReference type="PROSITE" id="PS51914">
    <property type="entry name" value="MRH"/>
    <property type="match status" value="1"/>
</dbReference>
<dbReference type="InterPro" id="IPR044865">
    <property type="entry name" value="MRH_dom"/>
</dbReference>
<dbReference type="InterPro" id="IPR009011">
    <property type="entry name" value="Man6P_isomerase_rcpt-bd_dom_sf"/>
</dbReference>
<accession>A0A6P6Y086</accession>
<feature type="chain" id="PRO_5027619611" evidence="3">
    <location>
        <begin position="22"/>
        <end position="289"/>
    </location>
</feature>
<dbReference type="GO" id="GO:0006491">
    <property type="term" value="P:N-glycan processing"/>
    <property type="evidence" value="ECO:0007669"/>
    <property type="project" value="TreeGrafter"/>
</dbReference>
<evidence type="ECO:0000256" key="2">
    <source>
        <dbReference type="ARBA" id="ARBA00023157"/>
    </source>
</evidence>
<evidence type="ECO:0000256" key="1">
    <source>
        <dbReference type="ARBA" id="ARBA00022729"/>
    </source>
</evidence>
<name>A0A6P6Y086_DERPT</name>
<feature type="domain" description="MRH" evidence="4">
    <location>
        <begin position="80"/>
        <end position="189"/>
    </location>
</feature>
<evidence type="ECO:0000313" key="6">
    <source>
        <dbReference type="RefSeq" id="XP_027198967.1"/>
    </source>
</evidence>
<keyword evidence="5" id="KW-1185">Reference proteome</keyword>
<dbReference type="InParanoid" id="A0A6P6Y086"/>
<dbReference type="PANTHER" id="PTHR12630:SF1">
    <property type="entry name" value="GLUCOSIDASE 2 SUBUNIT BETA"/>
    <property type="match status" value="1"/>
</dbReference>
<dbReference type="OrthoDB" id="6502763at2759"/>
<dbReference type="GO" id="GO:0017177">
    <property type="term" value="C:glucosidase II complex"/>
    <property type="evidence" value="ECO:0007669"/>
    <property type="project" value="TreeGrafter"/>
</dbReference>
<keyword evidence="2" id="KW-1015">Disulfide bond</keyword>
<dbReference type="KEGG" id="dpte:113793179"/>
<evidence type="ECO:0000256" key="3">
    <source>
        <dbReference type="SAM" id="SignalP"/>
    </source>
</evidence>
<dbReference type="Proteomes" id="UP000515146">
    <property type="component" value="Unplaced"/>
</dbReference>